<name>A0ABD1R637_9LAMI</name>
<dbReference type="EMBL" id="JBFOLJ010000013">
    <property type="protein sequence ID" value="KAL2482649.1"/>
    <property type="molecule type" value="Genomic_DNA"/>
</dbReference>
<sequence length="847" mass="92909">MDSTSSSLLIASKEASQSASEDDGALSVAAGLAKEAGLLFQAGKYVACLRVLNQLLQRKEDDPKVLHNIAIAENIRDGYSDPRRLIKALENVKKRSEELACASGEHVEVFSSDGSKTTAGGKGSNDMVHQYSSSPVVYRDEFDSSVAMFNIAVIWFHLHDYAKSFSYLDALYHNIEPIDEGTALRICLLLLDVSLLSHHASRSADVISYLEKAFGFNSVSQVDNGNSAQQQPTIVSISTSVPSNSTILDGSDYDSVTTANTIVNSLSTLSEEALEDESLQLLSSLGIREQSRERPSVLPSSNDFLRNQAEESLSAADLRLKLHLYKVRFLLLTRNIKAAKREVKMAMNIARGKDYPTALYLKSQLEYARGNHRKAIKLLMASSNHTEIGISSMYYNNLGCIYYQLGNHQTSGVFFSKALNSSSLVPKEKPLKLVTLSQDKSLLITYNCGVHHLACGKPFHAVRCFQRASLIFYNRPLLWLRIAECCLMALEKGLMKSIPSSTDRSDIRVNVIGKGKWRQLAVKYRNSTNGQQEFVGEEDLLLGDGKQPDLSMSLAWQCLVNALWLLEFSEGKYSGSGLTTEESDSREKLLSQSANYKNVTLGGPLASSVASGSSQVHGNGEVKEQKGGSSHIVSLQNSVSGYEDICTKENQMIKQAVLADLAYVELALGNPLKALATAKSLLKLPRCSRIYIFLGNMYATEALCLLNQPMDAAEVLMTYVSVGNSVELPYSQVDCENWKVEKAVNCEESNGRSMAHNAASSPVEFQGSEFLRPEEARGTFCANYAANCALLGDLERGHQFVTKALSEVPNSVPAILTAIYLDLKRGKTPEAIAKLKQHSGIRFLLCR</sequence>
<comment type="caution">
    <text evidence="3">The sequence shown here is derived from an EMBL/GenBank/DDBJ whole genome shotgun (WGS) entry which is preliminary data.</text>
</comment>
<dbReference type="AlphaFoldDB" id="A0ABD1R637"/>
<accession>A0ABD1R637</accession>
<feature type="region of interest" description="Disordered" evidence="2">
    <location>
        <begin position="608"/>
        <end position="631"/>
    </location>
</feature>
<protein>
    <submittedName>
        <fullName evidence="3">Tetratricopeptide repeat (TPR)-like superfamily protein</fullName>
    </submittedName>
</protein>
<dbReference type="Gene3D" id="1.25.40.10">
    <property type="entry name" value="Tetratricopeptide repeat domain"/>
    <property type="match status" value="1"/>
</dbReference>
<organism evidence="3 4">
    <name type="scientific">Forsythia ovata</name>
    <dbReference type="NCBI Taxonomy" id="205694"/>
    <lineage>
        <taxon>Eukaryota</taxon>
        <taxon>Viridiplantae</taxon>
        <taxon>Streptophyta</taxon>
        <taxon>Embryophyta</taxon>
        <taxon>Tracheophyta</taxon>
        <taxon>Spermatophyta</taxon>
        <taxon>Magnoliopsida</taxon>
        <taxon>eudicotyledons</taxon>
        <taxon>Gunneridae</taxon>
        <taxon>Pentapetalae</taxon>
        <taxon>asterids</taxon>
        <taxon>lamiids</taxon>
        <taxon>Lamiales</taxon>
        <taxon>Oleaceae</taxon>
        <taxon>Forsythieae</taxon>
        <taxon>Forsythia</taxon>
    </lineage>
</organism>
<proteinExistence type="inferred from homology"/>
<dbReference type="InterPro" id="IPR011990">
    <property type="entry name" value="TPR-like_helical_dom_sf"/>
</dbReference>
<dbReference type="InterPro" id="IPR039740">
    <property type="entry name" value="CNOT10"/>
</dbReference>
<dbReference type="PANTHER" id="PTHR12979:SF5">
    <property type="entry name" value="CCR4-NOT TRANSCRIPTION COMPLEX SUBUNIT 10"/>
    <property type="match status" value="1"/>
</dbReference>
<dbReference type="Proteomes" id="UP001604277">
    <property type="component" value="Unassembled WGS sequence"/>
</dbReference>
<dbReference type="SUPFAM" id="SSF48452">
    <property type="entry name" value="TPR-like"/>
    <property type="match status" value="2"/>
</dbReference>
<keyword evidence="4" id="KW-1185">Reference proteome</keyword>
<evidence type="ECO:0000313" key="3">
    <source>
        <dbReference type="EMBL" id="KAL2482649.1"/>
    </source>
</evidence>
<comment type="similarity">
    <text evidence="1">Belongs to the CNOT10 family.</text>
</comment>
<evidence type="ECO:0000256" key="1">
    <source>
        <dbReference type="ARBA" id="ARBA00010080"/>
    </source>
</evidence>
<gene>
    <name evidence="3" type="ORF">Fot_44093</name>
</gene>
<dbReference type="PANTHER" id="PTHR12979">
    <property type="entry name" value="CCR4-NOT TRANSCRIPTION COMPLEX SUBUNIT 10"/>
    <property type="match status" value="1"/>
</dbReference>
<evidence type="ECO:0000256" key="2">
    <source>
        <dbReference type="SAM" id="MobiDB-lite"/>
    </source>
</evidence>
<reference evidence="4" key="1">
    <citation type="submission" date="2024-07" db="EMBL/GenBank/DDBJ databases">
        <title>Two chromosome-level genome assemblies of Korean endemic species Abeliophyllum distichum and Forsythia ovata (Oleaceae).</title>
        <authorList>
            <person name="Jang H."/>
        </authorList>
    </citation>
    <scope>NUCLEOTIDE SEQUENCE [LARGE SCALE GENOMIC DNA]</scope>
</reference>
<feature type="compositionally biased region" description="Polar residues" evidence="2">
    <location>
        <begin position="608"/>
        <end position="617"/>
    </location>
</feature>
<evidence type="ECO:0000313" key="4">
    <source>
        <dbReference type="Proteomes" id="UP001604277"/>
    </source>
</evidence>